<gene>
    <name evidence="4" type="ORF">PV05_05041</name>
</gene>
<dbReference type="GO" id="GO:0005634">
    <property type="term" value="C:nucleus"/>
    <property type="evidence" value="ECO:0007669"/>
    <property type="project" value="UniProtKB-SubCell"/>
</dbReference>
<dbReference type="AlphaFoldDB" id="A0A0D2BV74"/>
<keyword evidence="2" id="KW-0539">Nucleus</keyword>
<evidence type="ECO:0008006" key="6">
    <source>
        <dbReference type="Google" id="ProtNLM"/>
    </source>
</evidence>
<reference evidence="4 5" key="1">
    <citation type="submission" date="2015-01" db="EMBL/GenBank/DDBJ databases">
        <title>The Genome Sequence of Exophiala xenobiotica CBS118157.</title>
        <authorList>
            <consortium name="The Broad Institute Genomics Platform"/>
            <person name="Cuomo C."/>
            <person name="de Hoog S."/>
            <person name="Gorbushina A."/>
            <person name="Stielow B."/>
            <person name="Teixiera M."/>
            <person name="Abouelleil A."/>
            <person name="Chapman S.B."/>
            <person name="Priest M."/>
            <person name="Young S.K."/>
            <person name="Wortman J."/>
            <person name="Nusbaum C."/>
            <person name="Birren B."/>
        </authorList>
    </citation>
    <scope>NUCLEOTIDE SEQUENCE [LARGE SCALE GENOMIC DNA]</scope>
    <source>
        <strain evidence="4 5">CBS 118157</strain>
    </source>
</reference>
<proteinExistence type="predicted"/>
<feature type="region of interest" description="Disordered" evidence="3">
    <location>
        <begin position="139"/>
        <end position="167"/>
    </location>
</feature>
<dbReference type="Pfam" id="PF11951">
    <property type="entry name" value="Fungal_trans_2"/>
    <property type="match status" value="1"/>
</dbReference>
<evidence type="ECO:0000313" key="5">
    <source>
        <dbReference type="Proteomes" id="UP000054342"/>
    </source>
</evidence>
<protein>
    <recommendedName>
        <fullName evidence="6">ARCA protein</fullName>
    </recommendedName>
</protein>
<organism evidence="4 5">
    <name type="scientific">Exophiala xenobiotica</name>
    <dbReference type="NCBI Taxonomy" id="348802"/>
    <lineage>
        <taxon>Eukaryota</taxon>
        <taxon>Fungi</taxon>
        <taxon>Dikarya</taxon>
        <taxon>Ascomycota</taxon>
        <taxon>Pezizomycotina</taxon>
        <taxon>Eurotiomycetes</taxon>
        <taxon>Chaetothyriomycetidae</taxon>
        <taxon>Chaetothyriales</taxon>
        <taxon>Herpotrichiellaceae</taxon>
        <taxon>Exophiala</taxon>
    </lineage>
</organism>
<dbReference type="EMBL" id="KN847319">
    <property type="protein sequence ID" value="KIW56376.1"/>
    <property type="molecule type" value="Genomic_DNA"/>
</dbReference>
<feature type="compositionally biased region" description="Basic and acidic residues" evidence="3">
    <location>
        <begin position="47"/>
        <end position="58"/>
    </location>
</feature>
<dbReference type="RefSeq" id="XP_013316960.1">
    <property type="nucleotide sequence ID" value="XM_013461506.1"/>
</dbReference>
<dbReference type="GO" id="GO:0045944">
    <property type="term" value="P:positive regulation of transcription by RNA polymerase II"/>
    <property type="evidence" value="ECO:0007669"/>
    <property type="project" value="TreeGrafter"/>
</dbReference>
<feature type="region of interest" description="Disordered" evidence="3">
    <location>
        <begin position="1"/>
        <end position="73"/>
    </location>
</feature>
<comment type="subcellular location">
    <subcellularLocation>
        <location evidence="1">Nucleus</location>
    </subcellularLocation>
</comment>
<dbReference type="Proteomes" id="UP000054342">
    <property type="component" value="Unassembled WGS sequence"/>
</dbReference>
<dbReference type="STRING" id="348802.A0A0D2BV74"/>
<keyword evidence="5" id="KW-1185">Reference proteome</keyword>
<dbReference type="InterPro" id="IPR021858">
    <property type="entry name" value="Fun_TF"/>
</dbReference>
<sequence>MGRDTGKDTCSPPPPHGSFVARSKMASSRGYDQYSPTSQFDPRQGFPKREVGAGKTAERQSGAPQGARLASQYSITFRNSQKVAARGKISSSSQTIKKIRVHRDSNEVFGTDQTWVETPPVLSFIDETAHVDAEYRHQQLRNRSEASDPPTPEDLAAAQPDRTTDSPAPAVIEEETEELGPQDLECNQPVATPTYLPELSFLIPAGPSVSKLHEGSNHLVHGADDADFAALGLVTSNPSYSIPLISPVASHSSLVAGTVRKPSIHSLSPEHPRLQLYGPRMRLPFQDAQEAMIFQHYMESLAGQLDITDMQRHFAVDVPERALFCPVLLEALLAFSARHLSRTSNFDSAVADHHHQACVRLMIPMLDQKELVADETLFAATVILRAFEETSESRMGCEPERHLTGTSVFANAQLEFQTWGGLGHNAFWIYLKVDLEGWEERLSFDLGFDETNDCTWAQRMIWIVAEVVSRCFGNNVVDWDYLKAKIDKWDSRRPKSFDPILYRPRDFEAGRYYPEIRLGHPWHVTGMQYYYIARLFLAIYNPNTPKVGLGYQRLRRNMDEEVLKNAEAVIGISLATPLAAARITACTAIVACGPWFHDRPIEQQELLLQLLKKAELENALPTASLAQGLKDEWNWK</sequence>
<dbReference type="PANTHER" id="PTHR37534:SF25">
    <property type="entry name" value="ZN(II)2CYS6 TRANSCRIPTION FACTOR (EUROFUNG)"/>
    <property type="match status" value="1"/>
</dbReference>
<accession>A0A0D2BV74</accession>
<dbReference type="HOGENOM" id="CLU_008719_1_3_1"/>
<evidence type="ECO:0000313" key="4">
    <source>
        <dbReference type="EMBL" id="KIW56376.1"/>
    </source>
</evidence>
<dbReference type="OrthoDB" id="4116205at2759"/>
<evidence type="ECO:0000256" key="1">
    <source>
        <dbReference type="ARBA" id="ARBA00004123"/>
    </source>
</evidence>
<dbReference type="GO" id="GO:0000976">
    <property type="term" value="F:transcription cis-regulatory region binding"/>
    <property type="evidence" value="ECO:0007669"/>
    <property type="project" value="TreeGrafter"/>
</dbReference>
<evidence type="ECO:0000256" key="3">
    <source>
        <dbReference type="SAM" id="MobiDB-lite"/>
    </source>
</evidence>
<dbReference type="PANTHER" id="PTHR37534">
    <property type="entry name" value="TRANSCRIPTIONAL ACTIVATOR PROTEIN UGA3"/>
    <property type="match status" value="1"/>
</dbReference>
<name>A0A0D2BV74_9EURO</name>
<dbReference type="GeneID" id="25326949"/>
<dbReference type="GO" id="GO:0003700">
    <property type="term" value="F:DNA-binding transcription factor activity"/>
    <property type="evidence" value="ECO:0007669"/>
    <property type="project" value="TreeGrafter"/>
</dbReference>
<evidence type="ECO:0000256" key="2">
    <source>
        <dbReference type="ARBA" id="ARBA00023242"/>
    </source>
</evidence>